<evidence type="ECO:0000313" key="2">
    <source>
        <dbReference type="EMBL" id="MFC6955378.1"/>
    </source>
</evidence>
<organism evidence="2 3">
    <name type="scientific">Halorubellus litoreus</name>
    <dbReference type="NCBI Taxonomy" id="755308"/>
    <lineage>
        <taxon>Archaea</taxon>
        <taxon>Methanobacteriati</taxon>
        <taxon>Methanobacteriota</taxon>
        <taxon>Stenosarchaea group</taxon>
        <taxon>Halobacteria</taxon>
        <taxon>Halobacteriales</taxon>
        <taxon>Halorubellaceae</taxon>
        <taxon>Halorubellus</taxon>
    </lineage>
</organism>
<comment type="caution">
    <text evidence="2">The sequence shown here is derived from an EMBL/GenBank/DDBJ whole genome shotgun (WGS) entry which is preliminary data.</text>
</comment>
<evidence type="ECO:0000259" key="1">
    <source>
        <dbReference type="Pfam" id="PF03551"/>
    </source>
</evidence>
<dbReference type="InterPro" id="IPR005149">
    <property type="entry name" value="Tscrpt_reg_PadR_N"/>
</dbReference>
<dbReference type="Proteomes" id="UP001596395">
    <property type="component" value="Unassembled WGS sequence"/>
</dbReference>
<gene>
    <name evidence="2" type="ORF">ACFQGB_21150</name>
</gene>
<dbReference type="Pfam" id="PF03551">
    <property type="entry name" value="PadR"/>
    <property type="match status" value="1"/>
</dbReference>
<dbReference type="AlphaFoldDB" id="A0ABD5VLV8"/>
<protein>
    <submittedName>
        <fullName evidence="2">Helix-turn-helix transcriptional regulator</fullName>
    </submittedName>
</protein>
<dbReference type="RefSeq" id="WP_336352305.1">
    <property type="nucleotide sequence ID" value="NZ_JAZAQL010000006.1"/>
</dbReference>
<reference evidence="2 3" key="1">
    <citation type="journal article" date="2019" name="Int. J. Syst. Evol. Microbiol.">
        <title>The Global Catalogue of Microorganisms (GCM) 10K type strain sequencing project: providing services to taxonomists for standard genome sequencing and annotation.</title>
        <authorList>
            <consortium name="The Broad Institute Genomics Platform"/>
            <consortium name="The Broad Institute Genome Sequencing Center for Infectious Disease"/>
            <person name="Wu L."/>
            <person name="Ma J."/>
        </authorList>
    </citation>
    <scope>NUCLEOTIDE SEQUENCE [LARGE SCALE GENOMIC DNA]</scope>
    <source>
        <strain evidence="2 3">GX26</strain>
    </source>
</reference>
<proteinExistence type="predicted"/>
<name>A0ABD5VLV8_9EURY</name>
<feature type="domain" description="Transcription regulator PadR N-terminal" evidence="1">
    <location>
        <begin position="12"/>
        <end position="80"/>
    </location>
</feature>
<dbReference type="InterPro" id="IPR036388">
    <property type="entry name" value="WH-like_DNA-bd_sf"/>
</dbReference>
<dbReference type="InterPro" id="IPR036390">
    <property type="entry name" value="WH_DNA-bd_sf"/>
</dbReference>
<sequence>MRTDLTSFQYNILVILTSLDEVSGRHLKQELEESVESPLPHGRLYRNLDTLVDKHLVDKGTIDGRTNAYAITEQGEDAIRERLQWEREHVETELASS</sequence>
<accession>A0ABD5VLV8</accession>
<evidence type="ECO:0000313" key="3">
    <source>
        <dbReference type="Proteomes" id="UP001596395"/>
    </source>
</evidence>
<dbReference type="Gene3D" id="1.10.10.10">
    <property type="entry name" value="Winged helix-like DNA-binding domain superfamily/Winged helix DNA-binding domain"/>
    <property type="match status" value="1"/>
</dbReference>
<dbReference type="EMBL" id="JBHSXN010000006">
    <property type="protein sequence ID" value="MFC6955378.1"/>
    <property type="molecule type" value="Genomic_DNA"/>
</dbReference>
<keyword evidence="3" id="KW-1185">Reference proteome</keyword>
<dbReference type="SUPFAM" id="SSF46785">
    <property type="entry name" value="Winged helix' DNA-binding domain"/>
    <property type="match status" value="1"/>
</dbReference>